<reference evidence="5" key="1">
    <citation type="submission" date="2018-09" db="EMBL/GenBank/DDBJ databases">
        <title>Genome sequencing of strain 2DFWR-13.</title>
        <authorList>
            <person name="Heo J."/>
            <person name="Kim S.-J."/>
            <person name="Kwon S.-W."/>
        </authorList>
    </citation>
    <scope>NUCLEOTIDE SEQUENCE [LARGE SCALE GENOMIC DNA]</scope>
    <source>
        <strain evidence="5">2DFWR-13</strain>
    </source>
</reference>
<sequence length="455" mass="49035">MSDHSETTSRSRSGSWTRSRGETITRTGTGRTGVVEAGYAWTRRVSGRASRLVRAVAGWLRETVEPLGWFLLAVLVLAIPAAFALGWTEAAVVAIVAALLVLMSLVFLIGGTDIDMRLVLERDRVVAGTDAHAALHLTNTSHRLSLPCVVDVPVGDGLVEVRVPLLLGRAVHVEPLTIGARRRGVVQIGPMTIARGDPIGILRREVAWPQVEQLYIHPATVSVPRFSAGYIKDIDGNPSRQIVDADLAFHAVREYLPGDSHRHVHWKATARTGTLMVRQYEESRRSRLGVVLDLVRSNYADDEEFELAVSAATSLALQGVREGRDVLLAVSAEQPESTRGRVMSVRTLPTLSPVALLDAAATIEAHTNALTLEEAVGLTGQSHPDLSILYAVTGSLTPLARARRAAFAAPKGVLAVVTRCERGAQPGYRPFAEFSIMTVGALVDVRYLMARGAAA</sequence>
<keyword evidence="2" id="KW-0812">Transmembrane</keyword>
<keyword evidence="5" id="KW-1185">Reference proteome</keyword>
<evidence type="ECO:0000313" key="5">
    <source>
        <dbReference type="Proteomes" id="UP000278886"/>
    </source>
</evidence>
<gene>
    <name evidence="4" type="ORF">D7I47_05385</name>
</gene>
<dbReference type="AlphaFoldDB" id="A0A387B7H6"/>
<feature type="compositionally biased region" description="Low complexity" evidence="1">
    <location>
        <begin position="10"/>
        <end position="27"/>
    </location>
</feature>
<accession>A0A387B7H6</accession>
<evidence type="ECO:0000256" key="2">
    <source>
        <dbReference type="SAM" id="Phobius"/>
    </source>
</evidence>
<dbReference type="KEGG" id="lyd:D7I47_05385"/>
<feature type="region of interest" description="Disordered" evidence="1">
    <location>
        <begin position="1"/>
        <end position="27"/>
    </location>
</feature>
<dbReference type="PANTHER" id="PTHR34351">
    <property type="entry name" value="SLR1927 PROTEIN-RELATED"/>
    <property type="match status" value="1"/>
</dbReference>
<protein>
    <submittedName>
        <fullName evidence="4">DUF58 domain-containing protein</fullName>
    </submittedName>
</protein>
<evidence type="ECO:0000259" key="3">
    <source>
        <dbReference type="Pfam" id="PF01882"/>
    </source>
</evidence>
<proteinExistence type="predicted"/>
<dbReference type="OrthoDB" id="9812729at2"/>
<dbReference type="PANTHER" id="PTHR34351:SF1">
    <property type="entry name" value="SLR1927 PROTEIN"/>
    <property type="match status" value="1"/>
</dbReference>
<organism evidence="4 5">
    <name type="scientific">Protaetiibacter intestinalis</name>
    <dbReference type="NCBI Taxonomy" id="2419774"/>
    <lineage>
        <taxon>Bacteria</taxon>
        <taxon>Bacillati</taxon>
        <taxon>Actinomycetota</taxon>
        <taxon>Actinomycetes</taxon>
        <taxon>Micrococcales</taxon>
        <taxon>Microbacteriaceae</taxon>
        <taxon>Protaetiibacter</taxon>
    </lineage>
</organism>
<dbReference type="RefSeq" id="WP_120762090.1">
    <property type="nucleotide sequence ID" value="NZ_CP032630.1"/>
</dbReference>
<dbReference type="InterPro" id="IPR002881">
    <property type="entry name" value="DUF58"/>
</dbReference>
<dbReference type="EMBL" id="CP032630">
    <property type="protein sequence ID" value="AYF97741.1"/>
    <property type="molecule type" value="Genomic_DNA"/>
</dbReference>
<dbReference type="Pfam" id="PF01882">
    <property type="entry name" value="DUF58"/>
    <property type="match status" value="1"/>
</dbReference>
<feature type="transmembrane region" description="Helical" evidence="2">
    <location>
        <begin position="91"/>
        <end position="110"/>
    </location>
</feature>
<feature type="domain" description="DUF58" evidence="3">
    <location>
        <begin position="252"/>
        <end position="337"/>
    </location>
</feature>
<dbReference type="Proteomes" id="UP000278886">
    <property type="component" value="Chromosome"/>
</dbReference>
<keyword evidence="2" id="KW-0472">Membrane</keyword>
<feature type="transmembrane region" description="Helical" evidence="2">
    <location>
        <begin position="67"/>
        <end position="85"/>
    </location>
</feature>
<evidence type="ECO:0000313" key="4">
    <source>
        <dbReference type="EMBL" id="AYF97741.1"/>
    </source>
</evidence>
<keyword evidence="2" id="KW-1133">Transmembrane helix</keyword>
<evidence type="ECO:0000256" key="1">
    <source>
        <dbReference type="SAM" id="MobiDB-lite"/>
    </source>
</evidence>
<name>A0A387B7H6_9MICO</name>